<evidence type="ECO:0000313" key="3">
    <source>
        <dbReference type="Proteomes" id="UP001066276"/>
    </source>
</evidence>
<feature type="region of interest" description="Disordered" evidence="1">
    <location>
        <begin position="38"/>
        <end position="113"/>
    </location>
</feature>
<sequence length="113" mass="11961">MAVNEVGGNYDWWLGGASEQPAGALVENQDMPTHLILTAHRPGESVSEDDDGNSRREQDAGENLGAAVEGGEDQGTEDQGATAEGGEIQLEEENRSKKPSGHHPHEAPCKFPG</sequence>
<evidence type="ECO:0000313" key="2">
    <source>
        <dbReference type="EMBL" id="KAJ1107515.1"/>
    </source>
</evidence>
<comment type="caution">
    <text evidence="2">The sequence shown here is derived from an EMBL/GenBank/DDBJ whole genome shotgun (WGS) entry which is preliminary data.</text>
</comment>
<name>A0AAV7MXQ0_PLEWA</name>
<protein>
    <submittedName>
        <fullName evidence="2">Uncharacterized protein</fullName>
    </submittedName>
</protein>
<dbReference type="EMBL" id="JANPWB010000013">
    <property type="protein sequence ID" value="KAJ1107515.1"/>
    <property type="molecule type" value="Genomic_DNA"/>
</dbReference>
<dbReference type="AlphaFoldDB" id="A0AAV7MXQ0"/>
<dbReference type="Proteomes" id="UP001066276">
    <property type="component" value="Chromosome 9"/>
</dbReference>
<reference evidence="2" key="1">
    <citation type="journal article" date="2022" name="bioRxiv">
        <title>Sequencing and chromosome-scale assembly of the giantPleurodeles waltlgenome.</title>
        <authorList>
            <person name="Brown T."/>
            <person name="Elewa A."/>
            <person name="Iarovenko S."/>
            <person name="Subramanian E."/>
            <person name="Araus A.J."/>
            <person name="Petzold A."/>
            <person name="Susuki M."/>
            <person name="Suzuki K.-i.T."/>
            <person name="Hayashi T."/>
            <person name="Toyoda A."/>
            <person name="Oliveira C."/>
            <person name="Osipova E."/>
            <person name="Leigh N.D."/>
            <person name="Simon A."/>
            <person name="Yun M.H."/>
        </authorList>
    </citation>
    <scope>NUCLEOTIDE SEQUENCE</scope>
    <source>
        <strain evidence="2">20211129_DDA</strain>
        <tissue evidence="2">Liver</tissue>
    </source>
</reference>
<accession>A0AAV7MXQ0</accession>
<feature type="compositionally biased region" description="Basic and acidic residues" evidence="1">
    <location>
        <begin position="103"/>
        <end position="113"/>
    </location>
</feature>
<proteinExistence type="predicted"/>
<gene>
    <name evidence="2" type="ORF">NDU88_004905</name>
</gene>
<keyword evidence="3" id="KW-1185">Reference proteome</keyword>
<evidence type="ECO:0000256" key="1">
    <source>
        <dbReference type="SAM" id="MobiDB-lite"/>
    </source>
</evidence>
<organism evidence="2 3">
    <name type="scientific">Pleurodeles waltl</name>
    <name type="common">Iberian ribbed newt</name>
    <dbReference type="NCBI Taxonomy" id="8319"/>
    <lineage>
        <taxon>Eukaryota</taxon>
        <taxon>Metazoa</taxon>
        <taxon>Chordata</taxon>
        <taxon>Craniata</taxon>
        <taxon>Vertebrata</taxon>
        <taxon>Euteleostomi</taxon>
        <taxon>Amphibia</taxon>
        <taxon>Batrachia</taxon>
        <taxon>Caudata</taxon>
        <taxon>Salamandroidea</taxon>
        <taxon>Salamandridae</taxon>
        <taxon>Pleurodelinae</taxon>
        <taxon>Pleurodeles</taxon>
    </lineage>
</organism>